<gene>
    <name evidence="1" type="ORF">LTSEADE_5639</name>
</gene>
<feature type="non-terminal residue" evidence="1">
    <location>
        <position position="30"/>
    </location>
</feature>
<reference evidence="1 2" key="1">
    <citation type="journal article" date="2011" name="BMC Genomics">
        <title>Genome sequencing reveals diversification of virulence factor content and possible host adaptation in distinct subpopulations of Salmonella enterica.</title>
        <authorList>
            <person name="den Bakker H.C."/>
            <person name="Moreno Switt A.I."/>
            <person name="Govoni G."/>
            <person name="Cummings C.A."/>
            <person name="Ranieri M.L."/>
            <person name="Degoricija L."/>
            <person name="Hoelzer K."/>
            <person name="Rodriguez-Rivera L.D."/>
            <person name="Brown S."/>
            <person name="Bolchacova E."/>
            <person name="Furtado M.R."/>
            <person name="Wiedmann M."/>
        </authorList>
    </citation>
    <scope>NUCLEOTIDE SEQUENCE [LARGE SCALE GENOMIC DNA]</scope>
    <source>
        <strain evidence="1 2">A4-669</strain>
    </source>
</reference>
<evidence type="ECO:0000313" key="1">
    <source>
        <dbReference type="EMBL" id="EHC29328.1"/>
    </source>
</evidence>
<protein>
    <submittedName>
        <fullName evidence="1">Uncharacterized protein</fullName>
    </submittedName>
</protein>
<name>A0A6C8GFI8_SALET</name>
<organism evidence="1 2">
    <name type="scientific">Salmonella enterica subsp. enterica serovar Adelaide str. A4-669</name>
    <dbReference type="NCBI Taxonomy" id="913063"/>
    <lineage>
        <taxon>Bacteria</taxon>
        <taxon>Pseudomonadati</taxon>
        <taxon>Pseudomonadota</taxon>
        <taxon>Gammaproteobacteria</taxon>
        <taxon>Enterobacterales</taxon>
        <taxon>Enterobacteriaceae</taxon>
        <taxon>Salmonella</taxon>
    </lineage>
</organism>
<evidence type="ECO:0000313" key="2">
    <source>
        <dbReference type="Proteomes" id="UP000004906"/>
    </source>
</evidence>
<accession>A0A6C8GFI8</accession>
<comment type="caution">
    <text evidence="1">The sequence shown here is derived from an EMBL/GenBank/DDBJ whole genome shotgun (WGS) entry which is preliminary data.</text>
</comment>
<proteinExistence type="predicted"/>
<sequence length="30" mass="3492">MAFRQHLCAYQDACSAAVNFRQMLLQRAFT</sequence>
<dbReference type="AlphaFoldDB" id="A0A6C8GFI8"/>
<dbReference type="EMBL" id="AFCI01001864">
    <property type="protein sequence ID" value="EHC29328.1"/>
    <property type="molecule type" value="Genomic_DNA"/>
</dbReference>
<dbReference type="Proteomes" id="UP000004906">
    <property type="component" value="Unassembled WGS sequence"/>
</dbReference>